<dbReference type="RefSeq" id="WP_117319104.1">
    <property type="nucleotide sequence ID" value="NZ_QQSW01000018.1"/>
</dbReference>
<keyword evidence="2" id="KW-0732">Signal</keyword>
<feature type="signal peptide" evidence="2">
    <location>
        <begin position="1"/>
        <end position="29"/>
    </location>
</feature>
<dbReference type="EMBL" id="SLWX01000014">
    <property type="protein sequence ID" value="TCO74292.1"/>
    <property type="molecule type" value="Genomic_DNA"/>
</dbReference>
<dbReference type="AlphaFoldDB" id="A0A4R2KNK8"/>
<feature type="compositionally biased region" description="Low complexity" evidence="1">
    <location>
        <begin position="124"/>
        <end position="134"/>
    </location>
</feature>
<dbReference type="OrthoDB" id="5796914at2"/>
<gene>
    <name evidence="3" type="ORF">EV688_1145</name>
</gene>
<comment type="caution">
    <text evidence="3">The sequence shown here is derived from an EMBL/GenBank/DDBJ whole genome shotgun (WGS) entry which is preliminary data.</text>
</comment>
<evidence type="ECO:0008006" key="5">
    <source>
        <dbReference type="Google" id="ProtNLM"/>
    </source>
</evidence>
<organism evidence="3 4">
    <name type="scientific">Chromatocurvus halotolerans</name>
    <dbReference type="NCBI Taxonomy" id="1132028"/>
    <lineage>
        <taxon>Bacteria</taxon>
        <taxon>Pseudomonadati</taxon>
        <taxon>Pseudomonadota</taxon>
        <taxon>Gammaproteobacteria</taxon>
        <taxon>Cellvibrionales</taxon>
        <taxon>Halieaceae</taxon>
        <taxon>Chromatocurvus</taxon>
    </lineage>
</organism>
<keyword evidence="4" id="KW-1185">Reference proteome</keyword>
<feature type="region of interest" description="Disordered" evidence="1">
    <location>
        <begin position="113"/>
        <end position="134"/>
    </location>
</feature>
<protein>
    <recommendedName>
        <fullName evidence="5">Secreted protein with PEP-CTERM sorting signal</fullName>
    </recommendedName>
</protein>
<reference evidence="3 4" key="1">
    <citation type="submission" date="2019-03" db="EMBL/GenBank/DDBJ databases">
        <title>Genomic Encyclopedia of Type Strains, Phase IV (KMG-IV): sequencing the most valuable type-strain genomes for metagenomic binning, comparative biology and taxonomic classification.</title>
        <authorList>
            <person name="Goeker M."/>
        </authorList>
    </citation>
    <scope>NUCLEOTIDE SEQUENCE [LARGE SCALE GENOMIC DNA]</scope>
    <source>
        <strain evidence="3 4">DSM 23344</strain>
    </source>
</reference>
<evidence type="ECO:0000256" key="1">
    <source>
        <dbReference type="SAM" id="MobiDB-lite"/>
    </source>
</evidence>
<evidence type="ECO:0000313" key="4">
    <source>
        <dbReference type="Proteomes" id="UP000294980"/>
    </source>
</evidence>
<sequence length="309" mass="32414">MRIFNSTVGRTVGAAAIAAALLLPTQASANLTFGSDMKIDTTGIDYDNGDGNTVTDIFTQFGFNQLLATSVYYIAEAGEGALPDPFTPTAGDDFRLLGEFFDTNDAAKLDALEAPTPTGSQNELTSLSPLSNSSSNLEDFNNDWFVRVFTDIEGVLTTGGPQYTGGTIRLEAFGNDIATQTVLTFTVIGSSIQAADLNLFMNVTQAASNFLFIDDGSGNFVDISTAINDPSFPSAVLDTNVNPAIPSFGDIEESALTVGTFNDRDVAWRQATLDGSVGIEVPSPGPLALIGVGLFAAGVSRFGKKRKAA</sequence>
<accession>A0A4R2KNK8</accession>
<proteinExistence type="predicted"/>
<feature type="chain" id="PRO_5020663962" description="Secreted protein with PEP-CTERM sorting signal" evidence="2">
    <location>
        <begin position="30"/>
        <end position="309"/>
    </location>
</feature>
<dbReference type="Proteomes" id="UP000294980">
    <property type="component" value="Unassembled WGS sequence"/>
</dbReference>
<evidence type="ECO:0000313" key="3">
    <source>
        <dbReference type="EMBL" id="TCO74292.1"/>
    </source>
</evidence>
<name>A0A4R2KNK8_9GAMM</name>
<evidence type="ECO:0000256" key="2">
    <source>
        <dbReference type="SAM" id="SignalP"/>
    </source>
</evidence>